<dbReference type="Pfam" id="PF13193">
    <property type="entry name" value="AMP-binding_C"/>
    <property type="match status" value="1"/>
</dbReference>
<dbReference type="FunFam" id="3.40.50.980:FF:000002">
    <property type="entry name" value="Enterobactin synthetase component F"/>
    <property type="match status" value="1"/>
</dbReference>
<dbReference type="PROSITE" id="PS50075">
    <property type="entry name" value="CARRIER"/>
    <property type="match status" value="1"/>
</dbReference>
<dbReference type="InterPro" id="IPR006162">
    <property type="entry name" value="Ppantetheine_attach_site"/>
</dbReference>
<dbReference type="PANTHER" id="PTHR45527">
    <property type="entry name" value="NONRIBOSOMAL PEPTIDE SYNTHETASE"/>
    <property type="match status" value="1"/>
</dbReference>
<dbReference type="GO" id="GO:0005829">
    <property type="term" value="C:cytosol"/>
    <property type="evidence" value="ECO:0007669"/>
    <property type="project" value="TreeGrafter"/>
</dbReference>
<dbReference type="InterPro" id="IPR020806">
    <property type="entry name" value="PKS_PP-bd"/>
</dbReference>
<proteinExistence type="inferred from homology"/>
<dbReference type="PANTHER" id="PTHR45527:SF1">
    <property type="entry name" value="FATTY ACID SYNTHASE"/>
    <property type="match status" value="1"/>
</dbReference>
<dbReference type="InterPro" id="IPR009081">
    <property type="entry name" value="PP-bd_ACP"/>
</dbReference>
<protein>
    <recommendedName>
        <fullName evidence="5">Carrier domain-containing protein</fullName>
    </recommendedName>
</protein>
<evidence type="ECO:0000313" key="6">
    <source>
        <dbReference type="EMBL" id="GGR63920.1"/>
    </source>
</evidence>
<evidence type="ECO:0000256" key="2">
    <source>
        <dbReference type="ARBA" id="ARBA00006432"/>
    </source>
</evidence>
<dbReference type="EMBL" id="BMSX01000048">
    <property type="protein sequence ID" value="GGR63920.1"/>
    <property type="molecule type" value="Genomic_DNA"/>
</dbReference>
<dbReference type="FunFam" id="1.10.1200.10:FF:000005">
    <property type="entry name" value="Nonribosomal peptide synthetase 1"/>
    <property type="match status" value="1"/>
</dbReference>
<dbReference type="AlphaFoldDB" id="A0A918FPG9"/>
<dbReference type="SUPFAM" id="SSF52777">
    <property type="entry name" value="CoA-dependent acyltransferases"/>
    <property type="match status" value="2"/>
</dbReference>
<reference evidence="6" key="1">
    <citation type="journal article" date="2014" name="Int. J. Syst. Evol. Microbiol.">
        <title>Complete genome sequence of Corynebacterium casei LMG S-19264T (=DSM 44701T), isolated from a smear-ripened cheese.</title>
        <authorList>
            <consortium name="US DOE Joint Genome Institute (JGI-PGF)"/>
            <person name="Walter F."/>
            <person name="Albersmeier A."/>
            <person name="Kalinowski J."/>
            <person name="Ruckert C."/>
        </authorList>
    </citation>
    <scope>NUCLEOTIDE SEQUENCE</scope>
    <source>
        <strain evidence="6">JCM 4346</strain>
    </source>
</reference>
<dbReference type="Gene3D" id="3.30.559.10">
    <property type="entry name" value="Chloramphenicol acetyltransferase-like domain"/>
    <property type="match status" value="1"/>
</dbReference>
<dbReference type="FunFam" id="3.40.50.12780:FF:000012">
    <property type="entry name" value="Non-ribosomal peptide synthetase"/>
    <property type="match status" value="1"/>
</dbReference>
<dbReference type="InterPro" id="IPR000873">
    <property type="entry name" value="AMP-dep_synth/lig_dom"/>
</dbReference>
<dbReference type="FunFam" id="3.40.50.980:FF:000001">
    <property type="entry name" value="Non-ribosomal peptide synthetase"/>
    <property type="match status" value="1"/>
</dbReference>
<dbReference type="Gene3D" id="3.30.559.30">
    <property type="entry name" value="Nonribosomal peptide synthetase, condensation domain"/>
    <property type="match status" value="1"/>
</dbReference>
<dbReference type="SUPFAM" id="SSF56801">
    <property type="entry name" value="Acetyl-CoA synthetase-like"/>
    <property type="match status" value="1"/>
</dbReference>
<dbReference type="Gene3D" id="1.10.1200.10">
    <property type="entry name" value="ACP-like"/>
    <property type="match status" value="1"/>
</dbReference>
<evidence type="ECO:0000259" key="5">
    <source>
        <dbReference type="PROSITE" id="PS50075"/>
    </source>
</evidence>
<dbReference type="InterPro" id="IPR045851">
    <property type="entry name" value="AMP-bd_C_sf"/>
</dbReference>
<organism evidence="6 7">
    <name type="scientific">Streptomyces aurantiogriseus</name>
    <dbReference type="NCBI Taxonomy" id="66870"/>
    <lineage>
        <taxon>Bacteria</taxon>
        <taxon>Bacillati</taxon>
        <taxon>Actinomycetota</taxon>
        <taxon>Actinomycetes</taxon>
        <taxon>Kitasatosporales</taxon>
        <taxon>Streptomycetaceae</taxon>
        <taxon>Streptomyces</taxon>
    </lineage>
</organism>
<dbReference type="Pfam" id="PF00550">
    <property type="entry name" value="PP-binding"/>
    <property type="match status" value="1"/>
</dbReference>
<reference evidence="6" key="2">
    <citation type="submission" date="2020-09" db="EMBL/GenBank/DDBJ databases">
        <authorList>
            <person name="Sun Q."/>
            <person name="Ohkuma M."/>
        </authorList>
    </citation>
    <scope>NUCLEOTIDE SEQUENCE</scope>
    <source>
        <strain evidence="6">JCM 4346</strain>
    </source>
</reference>
<dbReference type="GO" id="GO:0043041">
    <property type="term" value="P:amino acid activation for nonribosomal peptide biosynthetic process"/>
    <property type="evidence" value="ECO:0007669"/>
    <property type="project" value="TreeGrafter"/>
</dbReference>
<dbReference type="PROSITE" id="PS00012">
    <property type="entry name" value="PHOSPHOPANTETHEINE"/>
    <property type="match status" value="1"/>
</dbReference>
<dbReference type="GO" id="GO:0047527">
    <property type="term" value="F:2,3-dihydroxybenzoate-serine ligase activity"/>
    <property type="evidence" value="ECO:0007669"/>
    <property type="project" value="TreeGrafter"/>
</dbReference>
<dbReference type="Proteomes" id="UP000658320">
    <property type="component" value="Unassembled WGS sequence"/>
</dbReference>
<dbReference type="Pfam" id="PF00501">
    <property type="entry name" value="AMP-binding"/>
    <property type="match status" value="1"/>
</dbReference>
<dbReference type="RefSeq" id="WP_189944324.1">
    <property type="nucleotide sequence ID" value="NZ_BMSX01000048.1"/>
</dbReference>
<evidence type="ECO:0000256" key="3">
    <source>
        <dbReference type="ARBA" id="ARBA00022450"/>
    </source>
</evidence>
<evidence type="ECO:0000256" key="1">
    <source>
        <dbReference type="ARBA" id="ARBA00001957"/>
    </source>
</evidence>
<dbReference type="CDD" id="cd12117">
    <property type="entry name" value="A_NRPS_Srf_like"/>
    <property type="match status" value="1"/>
</dbReference>
<keyword evidence="4" id="KW-0597">Phosphoprotein</keyword>
<dbReference type="Gene3D" id="3.40.50.980">
    <property type="match status" value="2"/>
</dbReference>
<feature type="domain" description="Carrier" evidence="5">
    <location>
        <begin position="965"/>
        <end position="1039"/>
    </location>
</feature>
<gene>
    <name evidence="6" type="ORF">GCM10010251_95690</name>
</gene>
<dbReference type="SMART" id="SM00823">
    <property type="entry name" value="PKS_PP"/>
    <property type="match status" value="1"/>
</dbReference>
<dbReference type="FunFam" id="3.30.300.30:FF:000010">
    <property type="entry name" value="Enterobactin synthetase component F"/>
    <property type="match status" value="1"/>
</dbReference>
<dbReference type="FunFam" id="2.30.38.10:FF:000001">
    <property type="entry name" value="Non-ribosomal peptide synthetase PvdI"/>
    <property type="match status" value="1"/>
</dbReference>
<dbReference type="InterPro" id="IPR036736">
    <property type="entry name" value="ACP-like_sf"/>
</dbReference>
<dbReference type="GO" id="GO:0009366">
    <property type="term" value="C:enterobactin synthetase complex"/>
    <property type="evidence" value="ECO:0007669"/>
    <property type="project" value="TreeGrafter"/>
</dbReference>
<dbReference type="InterPro" id="IPR023213">
    <property type="entry name" value="CAT-like_dom_sf"/>
</dbReference>
<dbReference type="GO" id="GO:0031177">
    <property type="term" value="F:phosphopantetheine binding"/>
    <property type="evidence" value="ECO:0007669"/>
    <property type="project" value="InterPro"/>
</dbReference>
<keyword evidence="7" id="KW-1185">Reference proteome</keyword>
<evidence type="ECO:0000256" key="4">
    <source>
        <dbReference type="ARBA" id="ARBA00022553"/>
    </source>
</evidence>
<dbReference type="InterPro" id="IPR010071">
    <property type="entry name" value="AA_adenyl_dom"/>
</dbReference>
<evidence type="ECO:0000313" key="7">
    <source>
        <dbReference type="Proteomes" id="UP000658320"/>
    </source>
</evidence>
<dbReference type="Pfam" id="PF00668">
    <property type="entry name" value="Condensation"/>
    <property type="match status" value="1"/>
</dbReference>
<dbReference type="PROSITE" id="PS00455">
    <property type="entry name" value="AMP_BINDING"/>
    <property type="match status" value="1"/>
</dbReference>
<dbReference type="SUPFAM" id="SSF47336">
    <property type="entry name" value="ACP-like"/>
    <property type="match status" value="1"/>
</dbReference>
<dbReference type="InterPro" id="IPR025110">
    <property type="entry name" value="AMP-bd_C"/>
</dbReference>
<comment type="cofactor">
    <cofactor evidence="1">
        <name>pantetheine 4'-phosphate</name>
        <dbReference type="ChEBI" id="CHEBI:47942"/>
    </cofactor>
</comment>
<dbReference type="Gene3D" id="3.30.300.30">
    <property type="match status" value="1"/>
</dbReference>
<dbReference type="NCBIfam" id="TIGR01733">
    <property type="entry name" value="AA-adenyl-dom"/>
    <property type="match status" value="1"/>
</dbReference>
<dbReference type="GO" id="GO:0009239">
    <property type="term" value="P:enterobactin biosynthetic process"/>
    <property type="evidence" value="ECO:0007669"/>
    <property type="project" value="TreeGrafter"/>
</dbReference>
<dbReference type="InterPro" id="IPR020845">
    <property type="entry name" value="AMP-binding_CS"/>
</dbReference>
<comment type="caution">
    <text evidence="6">The sequence shown here is derived from an EMBL/GenBank/DDBJ whole genome shotgun (WGS) entry which is preliminary data.</text>
</comment>
<accession>A0A918FPG9</accession>
<dbReference type="GO" id="GO:0008610">
    <property type="term" value="P:lipid biosynthetic process"/>
    <property type="evidence" value="ECO:0007669"/>
    <property type="project" value="UniProtKB-ARBA"/>
</dbReference>
<name>A0A918FPG9_9ACTN</name>
<dbReference type="InterPro" id="IPR001242">
    <property type="entry name" value="Condensation_dom"/>
</dbReference>
<sequence>MTVDDSPVPAAPGTERLELSPLQEETLRRPGPATVLTLHIEGPLHREQLALALRHLTERHEPLRTRVETVAGRPVQTVGSAAPVEPEFTDLTALPTADRATRVKALLRAAATPIDPHHEPLLRPLLVRLADAEHLLALAVHPLAADPWSGPLIAAELPDLYADALAERPPRRPTPRVRYADHAARQRGRLTEAGLAAQLHHWRERLTGLPALSLPADRPGPQEGRTAGEPYVFRVPATVVRDLTALARAHDGTLLTGLFTACQVLFSRHSGQRDLALATLTDDRDRPELTTLIGAFANPVVLRGTVRPDVPLARLLADNATVVRDALTHRDVPYGRVAEAHGTAPADVLLTLREDPEPPAGPDGPTMRAVRPAGLPVSFGITLDFTATADGALTGTLVCDTRFSAGTVRRLAGSLLTLLTGAVAQPDRAVGDLPLLDAEQRRTLIDDWGTNPPATPPDRCVPELVADQARTRPDAVAVVDDTGVTTYGALDAHANRTAHLLLASGVRPGAVVAACLPRGAGLVAVLLGVLRAGCAYLPLDPGNPPDRLAFMLADADAACCLTDTALTERLPRTDVPVLCPDRERDALAAQPATAPDVPLTPRHAAYVMYTSGSTGRPKGTVVEHRSITRLVHDADYVRLHPDDVMGQVATPAFDAATFEFWMPLVAGARLAVIDKDTLLDPVALPEALRRHGVTVMFLTSSLFNQVVAVDPDAFAPLRHLLVGGEALNPARVSQVLAARPPQRLLNGYGPTETTTFATWHLIRQSDEHAPVPIGRPLSGTAVRVLDERLQPVPVGVPGELFIAGPGLARGYHGRPALTAQRFLPDPYGTAPGERMYRTGDLVRWRADGTLDYLGRADDQVKIRGFRIEPGEVELVLRQHPHVAEALVTAVSNGEHQRLVGYARPVPGHHLDPAGLRDFAAARLPEYMVPSAVVALDAFPLNANGKLDRAALPAPEAPADTAPATGPRTPTERLLAEIWADVLGVPHVGVTDNFYEIGGDSILGVRVAARARKAGLPLSVKDVLRRQTIAELATAVTAGGD</sequence>
<dbReference type="Gene3D" id="2.30.38.10">
    <property type="entry name" value="Luciferase, Domain 3"/>
    <property type="match status" value="1"/>
</dbReference>
<keyword evidence="3" id="KW-0596">Phosphopantetheine</keyword>
<comment type="similarity">
    <text evidence="2">Belongs to the ATP-dependent AMP-binding enzyme family.</text>
</comment>